<name>A9VCN6_MONBE</name>
<evidence type="ECO:0000313" key="5">
    <source>
        <dbReference type="EMBL" id="EDQ84680.1"/>
    </source>
</evidence>
<dbReference type="eggNOG" id="ENOG502QR0B">
    <property type="taxonomic scope" value="Eukaryota"/>
</dbReference>
<dbReference type="RefSeq" id="XP_001750466.1">
    <property type="nucleotide sequence ID" value="XM_001750414.1"/>
</dbReference>
<dbReference type="KEGG" id="mbr:MONBRDRAFT_29980"/>
<gene>
    <name evidence="5" type="ORF">MONBRDRAFT_29980</name>
</gene>
<protein>
    <recommendedName>
        <fullName evidence="4">AB hydrolase-1 domain-containing protein</fullName>
    </recommendedName>
</protein>
<comment type="similarity">
    <text evidence="3">Belongs to the AB hydrolase superfamily. ABHD14 family.</text>
</comment>
<dbReference type="Proteomes" id="UP000001357">
    <property type="component" value="Unassembled WGS sequence"/>
</dbReference>
<dbReference type="FunCoup" id="A9VCN6">
    <property type="interactions" value="355"/>
</dbReference>
<dbReference type="InterPro" id="IPR000073">
    <property type="entry name" value="AB_hydrolase_1"/>
</dbReference>
<dbReference type="PANTHER" id="PTHR46197:SF3">
    <property type="entry name" value="AB HYDROLASE-1 DOMAIN-CONTAINING PROTEIN"/>
    <property type="match status" value="1"/>
</dbReference>
<dbReference type="GO" id="GO:0005737">
    <property type="term" value="C:cytoplasm"/>
    <property type="evidence" value="ECO:0000318"/>
    <property type="project" value="GO_Central"/>
</dbReference>
<dbReference type="GeneID" id="5895730"/>
<evidence type="ECO:0000256" key="2">
    <source>
        <dbReference type="ARBA" id="ARBA00022490"/>
    </source>
</evidence>
<dbReference type="Pfam" id="PF00561">
    <property type="entry name" value="Abhydrolase_1"/>
    <property type="match status" value="1"/>
</dbReference>
<dbReference type="InParanoid" id="A9VCN6"/>
<keyword evidence="6" id="KW-1185">Reference proteome</keyword>
<dbReference type="AlphaFoldDB" id="A9VCN6"/>
<dbReference type="EMBL" id="CH991582">
    <property type="protein sequence ID" value="EDQ84680.1"/>
    <property type="molecule type" value="Genomic_DNA"/>
</dbReference>
<evidence type="ECO:0000256" key="1">
    <source>
        <dbReference type="ARBA" id="ARBA00004496"/>
    </source>
</evidence>
<comment type="subcellular location">
    <subcellularLocation>
        <location evidence="1">Cytoplasm</location>
    </subcellularLocation>
</comment>
<evidence type="ECO:0000259" key="4">
    <source>
        <dbReference type="Pfam" id="PF00561"/>
    </source>
</evidence>
<dbReference type="STRING" id="81824.A9VCN6"/>
<dbReference type="InterPro" id="IPR029058">
    <property type="entry name" value="AB_hydrolase_fold"/>
</dbReference>
<keyword evidence="2" id="KW-0963">Cytoplasm</keyword>
<dbReference type="Gene3D" id="3.40.50.1820">
    <property type="entry name" value="alpha/beta hydrolase"/>
    <property type="match status" value="1"/>
</dbReference>
<dbReference type="ESTHER" id="monbe-a9vcn6">
    <property type="family name" value="CIB-CCG1-interacting-factor-B"/>
</dbReference>
<evidence type="ECO:0000256" key="3">
    <source>
        <dbReference type="ARBA" id="ARBA00037942"/>
    </source>
</evidence>
<dbReference type="OMA" id="GEVVLWY"/>
<sequence length="183" mass="19458">MPGATHFPVLLLHGAKFSSATWVELKTMDELARAGFDVYAVDLPGHGRSAGTAPLAPMRGSLLHTIIEALELDHPVLVAPSMSGTYAIPLVLSHPDVLSGFVPIAPAGLDMVDAQGLAHVSIPTLVMYGSEDAMGLKGLPVLETTPNHHTIVFEGGSHACYVESPEKFNRLLVQFVRDMTLLA</sequence>
<feature type="domain" description="AB hydrolase-1" evidence="4">
    <location>
        <begin position="8"/>
        <end position="106"/>
    </location>
</feature>
<organism evidence="5 6">
    <name type="scientific">Monosiga brevicollis</name>
    <name type="common">Choanoflagellate</name>
    <dbReference type="NCBI Taxonomy" id="81824"/>
    <lineage>
        <taxon>Eukaryota</taxon>
        <taxon>Choanoflagellata</taxon>
        <taxon>Craspedida</taxon>
        <taxon>Salpingoecidae</taxon>
        <taxon>Monosiga</taxon>
    </lineage>
</organism>
<accession>A9VCN6</accession>
<proteinExistence type="inferred from homology"/>
<dbReference type="PANTHER" id="PTHR46197">
    <property type="entry name" value="PROTEIN ABHD14B-LIKE"/>
    <property type="match status" value="1"/>
</dbReference>
<dbReference type="SUPFAM" id="SSF53474">
    <property type="entry name" value="alpha/beta-Hydrolases"/>
    <property type="match status" value="1"/>
</dbReference>
<reference evidence="5 6" key="1">
    <citation type="journal article" date="2008" name="Nature">
        <title>The genome of the choanoflagellate Monosiga brevicollis and the origin of metazoans.</title>
        <authorList>
            <consortium name="JGI Sequencing"/>
            <person name="King N."/>
            <person name="Westbrook M.J."/>
            <person name="Young S.L."/>
            <person name="Kuo A."/>
            <person name="Abedin M."/>
            <person name="Chapman J."/>
            <person name="Fairclough S."/>
            <person name="Hellsten U."/>
            <person name="Isogai Y."/>
            <person name="Letunic I."/>
            <person name="Marr M."/>
            <person name="Pincus D."/>
            <person name="Putnam N."/>
            <person name="Rokas A."/>
            <person name="Wright K.J."/>
            <person name="Zuzow R."/>
            <person name="Dirks W."/>
            <person name="Good M."/>
            <person name="Goodstein D."/>
            <person name="Lemons D."/>
            <person name="Li W."/>
            <person name="Lyons J.B."/>
            <person name="Morris A."/>
            <person name="Nichols S."/>
            <person name="Richter D.J."/>
            <person name="Salamov A."/>
            <person name="Bork P."/>
            <person name="Lim W.A."/>
            <person name="Manning G."/>
            <person name="Miller W.T."/>
            <person name="McGinnis W."/>
            <person name="Shapiro H."/>
            <person name="Tjian R."/>
            <person name="Grigoriev I.V."/>
            <person name="Rokhsar D."/>
        </authorList>
    </citation>
    <scope>NUCLEOTIDE SEQUENCE [LARGE SCALE GENOMIC DNA]</scope>
    <source>
        <strain evidence="6">MX1 / ATCC 50154</strain>
    </source>
</reference>
<evidence type="ECO:0000313" key="6">
    <source>
        <dbReference type="Proteomes" id="UP000001357"/>
    </source>
</evidence>